<dbReference type="PATRIC" id="fig|36861.3.peg.2446"/>
<proteinExistence type="predicted"/>
<evidence type="ECO:0000259" key="1">
    <source>
        <dbReference type="Pfam" id="PF08239"/>
    </source>
</evidence>
<keyword evidence="3" id="KW-1185">Reference proteome</keyword>
<feature type="domain" description="SH3b" evidence="1">
    <location>
        <begin position="24"/>
        <end position="65"/>
    </location>
</feature>
<name>A0A106BL60_THIDE</name>
<dbReference type="STRING" id="1123392.GCA_000376425_02957"/>
<dbReference type="EMBL" id="LDUG01000036">
    <property type="protein sequence ID" value="KVW94407.1"/>
    <property type="molecule type" value="Genomic_DNA"/>
</dbReference>
<sequence length="167" mass="17081">MLVLCVTAASAWAAPGTVLRNEKLYSQPSASAKVAGTVAKGASVGILAKQGGWLRVTSGKTTGWIRLLSVRAGAGGLGGTRVGDVVGAATTRSDPSRVVAVAGLRGLNDEDLKRAQFNADELARLDALSVMAAQARSFARQSGLAAVNVAELPKPQPEQSSSPWGDN</sequence>
<protein>
    <recommendedName>
        <fullName evidence="1">SH3b domain-containing protein</fullName>
    </recommendedName>
</protein>
<reference evidence="2 3" key="1">
    <citation type="journal article" date="2015" name="Appl. Environ. Microbiol.">
        <title>Aerobic and Anaerobic Thiosulfate Oxidation by a Cold-Adapted, Subglacial Chemoautotroph.</title>
        <authorList>
            <person name="Harrold Z.R."/>
            <person name="Skidmore M.L."/>
            <person name="Hamilton T.L."/>
            <person name="Desch L."/>
            <person name="Amada K."/>
            <person name="van Gelder W."/>
            <person name="Glover K."/>
            <person name="Roden E.E."/>
            <person name="Boyd E.S."/>
        </authorList>
    </citation>
    <scope>NUCLEOTIDE SEQUENCE [LARGE SCALE GENOMIC DNA]</scope>
    <source>
        <strain evidence="2 3">RG</strain>
    </source>
</reference>
<dbReference type="Proteomes" id="UP000064243">
    <property type="component" value="Unassembled WGS sequence"/>
</dbReference>
<evidence type="ECO:0000313" key="3">
    <source>
        <dbReference type="Proteomes" id="UP000064243"/>
    </source>
</evidence>
<evidence type="ECO:0000313" key="2">
    <source>
        <dbReference type="EMBL" id="KVW94407.1"/>
    </source>
</evidence>
<organism evidence="2 3">
    <name type="scientific">Thiobacillus denitrificans</name>
    <dbReference type="NCBI Taxonomy" id="36861"/>
    <lineage>
        <taxon>Bacteria</taxon>
        <taxon>Pseudomonadati</taxon>
        <taxon>Pseudomonadota</taxon>
        <taxon>Betaproteobacteria</taxon>
        <taxon>Nitrosomonadales</taxon>
        <taxon>Thiobacillaceae</taxon>
        <taxon>Thiobacillus</taxon>
    </lineage>
</organism>
<dbReference type="Pfam" id="PF08239">
    <property type="entry name" value="SH3_3"/>
    <property type="match status" value="1"/>
</dbReference>
<gene>
    <name evidence="2" type="ORF">ABW22_13285</name>
</gene>
<dbReference type="InterPro" id="IPR003646">
    <property type="entry name" value="SH3-like_bac-type"/>
</dbReference>
<dbReference type="Gene3D" id="2.30.30.40">
    <property type="entry name" value="SH3 Domains"/>
    <property type="match status" value="1"/>
</dbReference>
<dbReference type="AlphaFoldDB" id="A0A106BL60"/>
<accession>A0A106BL60</accession>
<comment type="caution">
    <text evidence="2">The sequence shown here is derived from an EMBL/GenBank/DDBJ whole genome shotgun (WGS) entry which is preliminary data.</text>
</comment>